<dbReference type="EMBL" id="JANEYF010003320">
    <property type="protein sequence ID" value="KAJ8937371.1"/>
    <property type="molecule type" value="Genomic_DNA"/>
</dbReference>
<dbReference type="InterPro" id="IPR052446">
    <property type="entry name" value="B-cell_PI3K-Signaling_Adptrs"/>
</dbReference>
<dbReference type="InterPro" id="IPR035897">
    <property type="entry name" value="Toll_tir_struct_dom_sf"/>
</dbReference>
<dbReference type="PANTHER" id="PTHR16267">
    <property type="entry name" value="BANK1/PIK3AP1 FAMILY MEMBER"/>
    <property type="match status" value="1"/>
</dbReference>
<dbReference type="PANTHER" id="PTHR16267:SF11">
    <property type="entry name" value="STUMPS, ISOFORM E"/>
    <property type="match status" value="1"/>
</dbReference>
<dbReference type="Gene3D" id="1.25.40.20">
    <property type="entry name" value="Ankyrin repeat-containing domain"/>
    <property type="match status" value="1"/>
</dbReference>
<protein>
    <recommendedName>
        <fullName evidence="3">DBB domain-containing protein</fullName>
    </recommendedName>
</protein>
<dbReference type="GO" id="GO:0005068">
    <property type="term" value="F:transmembrane receptor protein tyrosine kinase adaptor activity"/>
    <property type="evidence" value="ECO:0007669"/>
    <property type="project" value="TreeGrafter"/>
</dbReference>
<comment type="caution">
    <text evidence="1">The sequence shown here is derived from an EMBL/GenBank/DDBJ whole genome shotgun (WGS) entry which is preliminary data.</text>
</comment>
<sequence length="373" mass="42531">MWLTTKINVINKNLIIYFILGTISKTANMDDILIISLKCSDAASLWVDYFSNYFQQISKQANRKPFKIQYLGAEEAIKKSKEEFKELAEKSSGVKLQLVVLCPSFLEFISEHPDESYALGRLLLADRTLALLLGVTDNDLTEIHKKSHEEFPTLLHFATKFGLEKLAMQLLDCPGADIAYEIRNIYDMTPLEIAEANGYSELATMLRGYMNMNEFTSMYAKLKEISFNPKSPDVDEEGYLTPRNIQDFYKLCPAPRPVIIETTAIIETPKSECSSPLGGYMTMNTPVPIPKEEPTTHKHCPFDAAPEQKPIIETLEPVPKNTKLKKKMEVVEDKVQRELVEIINDFKNNVHSISQVETLVEEWKNRNDVQKII</sequence>
<dbReference type="GO" id="GO:0005104">
    <property type="term" value="F:fibroblast growth factor receptor binding"/>
    <property type="evidence" value="ECO:0007669"/>
    <property type="project" value="TreeGrafter"/>
</dbReference>
<evidence type="ECO:0000313" key="2">
    <source>
        <dbReference type="Proteomes" id="UP001162156"/>
    </source>
</evidence>
<dbReference type="Proteomes" id="UP001162156">
    <property type="component" value="Unassembled WGS sequence"/>
</dbReference>
<dbReference type="InterPro" id="IPR036770">
    <property type="entry name" value="Ankyrin_rpt-contain_sf"/>
</dbReference>
<accession>A0AAV8XFH0</accession>
<name>A0AAV8XFH0_9CUCU</name>
<evidence type="ECO:0000313" key="1">
    <source>
        <dbReference type="EMBL" id="KAJ8937371.1"/>
    </source>
</evidence>
<dbReference type="Gene3D" id="3.40.50.10140">
    <property type="entry name" value="Toll/interleukin-1 receptor homology (TIR) domain"/>
    <property type="match status" value="1"/>
</dbReference>
<proteinExistence type="predicted"/>
<evidence type="ECO:0008006" key="3">
    <source>
        <dbReference type="Google" id="ProtNLM"/>
    </source>
</evidence>
<keyword evidence="2" id="KW-1185">Reference proteome</keyword>
<organism evidence="1 2">
    <name type="scientific">Rhamnusium bicolor</name>
    <dbReference type="NCBI Taxonomy" id="1586634"/>
    <lineage>
        <taxon>Eukaryota</taxon>
        <taxon>Metazoa</taxon>
        <taxon>Ecdysozoa</taxon>
        <taxon>Arthropoda</taxon>
        <taxon>Hexapoda</taxon>
        <taxon>Insecta</taxon>
        <taxon>Pterygota</taxon>
        <taxon>Neoptera</taxon>
        <taxon>Endopterygota</taxon>
        <taxon>Coleoptera</taxon>
        <taxon>Polyphaga</taxon>
        <taxon>Cucujiformia</taxon>
        <taxon>Chrysomeloidea</taxon>
        <taxon>Cerambycidae</taxon>
        <taxon>Lepturinae</taxon>
        <taxon>Rhagiini</taxon>
        <taxon>Rhamnusium</taxon>
    </lineage>
</organism>
<gene>
    <name evidence="1" type="ORF">NQ314_011919</name>
</gene>
<dbReference type="AlphaFoldDB" id="A0AAV8XFH0"/>
<reference evidence="1" key="1">
    <citation type="journal article" date="2023" name="Insect Mol. Biol.">
        <title>Genome sequencing provides insights into the evolution of gene families encoding plant cell wall-degrading enzymes in longhorned beetles.</title>
        <authorList>
            <person name="Shin N.R."/>
            <person name="Okamura Y."/>
            <person name="Kirsch R."/>
            <person name="Pauchet Y."/>
        </authorList>
    </citation>
    <scope>NUCLEOTIDE SEQUENCE</scope>
    <source>
        <strain evidence="1">RBIC_L_NR</strain>
    </source>
</reference>
<dbReference type="SUPFAM" id="SSF48403">
    <property type="entry name" value="Ankyrin repeat"/>
    <property type="match status" value="1"/>
</dbReference>
<dbReference type="GO" id="GO:0005829">
    <property type="term" value="C:cytosol"/>
    <property type="evidence" value="ECO:0007669"/>
    <property type="project" value="TreeGrafter"/>
</dbReference>